<evidence type="ECO:0000313" key="4">
    <source>
        <dbReference type="EMBL" id="KKN27301.1"/>
    </source>
</evidence>
<dbReference type="GO" id="GO:0006508">
    <property type="term" value="P:proteolysis"/>
    <property type="evidence" value="ECO:0007669"/>
    <property type="project" value="InterPro"/>
</dbReference>
<name>A0A0F9RQQ7_9ZZZZ</name>
<sequence length="554" mass="62710">MRLKGGEAIQLTSHKNSVGSYKWSADASKIFFTAEEPMIEEEQKEYDLGDDAIFVFEGPNGREHARWRNLWVFNLSSKKEVRITDEELIINSFDASPDGKRVVFAATKQDTDNYSHLSELYLVDVSNPKPVRLTNNNAPERNILWAPDGKSFVYRSPSDKDFDLTHGFLWIMNPDSGKKRKLKEPNQGSISSLAWTPDGKSLLFNEARRTNSNLYRADIAAGKIQDVTNVEGTLRVLTFSKDRTKMVYSYSDFDTPPDLYVSSVGKLNPVRLTNTNPWIEKELLLAKGEVVRWKSKDGMEIEGVLYVPGNHKKGKKLPLIVTIHGGPPGHFSNSFRAVFHVFAGLGYASLGPNIRGSNSYGDDLLTALQGDVGGGEYDDVMSGVDYLIEKRIADPDRLGVRGWSWGGILGSWVITQTDRFKAASLGAMVGSWTAESGPGLSYDLRHHYIKGAHWTNPEDWRKVSSLWFVKNVTTPTLLLHGARDVVSTPNQAMMFFHALKEIGKAPVRYINFPREPHGFREPRHQRLRDIEEIRWMQKHISGIDWKPWKREEQK</sequence>
<dbReference type="Gene3D" id="2.130.10.10">
    <property type="entry name" value="YVTN repeat-like/Quinoprotein amine dehydrogenase"/>
    <property type="match status" value="1"/>
</dbReference>
<dbReference type="InterPro" id="IPR029058">
    <property type="entry name" value="AB_hydrolase_fold"/>
</dbReference>
<feature type="domain" description="Peptidase S9 prolyl oligopeptidase catalytic" evidence="3">
    <location>
        <begin position="334"/>
        <end position="540"/>
    </location>
</feature>
<dbReference type="GO" id="GO:0004252">
    <property type="term" value="F:serine-type endopeptidase activity"/>
    <property type="evidence" value="ECO:0007669"/>
    <property type="project" value="TreeGrafter"/>
</dbReference>
<organism evidence="4">
    <name type="scientific">marine sediment metagenome</name>
    <dbReference type="NCBI Taxonomy" id="412755"/>
    <lineage>
        <taxon>unclassified sequences</taxon>
        <taxon>metagenomes</taxon>
        <taxon>ecological metagenomes</taxon>
    </lineage>
</organism>
<dbReference type="EMBL" id="LAZR01002649">
    <property type="protein sequence ID" value="KKN27301.1"/>
    <property type="molecule type" value="Genomic_DNA"/>
</dbReference>
<dbReference type="AlphaFoldDB" id="A0A0F9RQQ7"/>
<dbReference type="InterPro" id="IPR011659">
    <property type="entry name" value="WD40"/>
</dbReference>
<dbReference type="PANTHER" id="PTHR42776:SF27">
    <property type="entry name" value="DIPEPTIDYL PEPTIDASE FAMILY MEMBER 6"/>
    <property type="match status" value="1"/>
</dbReference>
<keyword evidence="2" id="KW-0645">Protease</keyword>
<accession>A0A0F9RQQ7</accession>
<dbReference type="InterPro" id="IPR015943">
    <property type="entry name" value="WD40/YVTN_repeat-like_dom_sf"/>
</dbReference>
<dbReference type="InterPro" id="IPR011042">
    <property type="entry name" value="6-blade_b-propeller_TolB-like"/>
</dbReference>
<protein>
    <recommendedName>
        <fullName evidence="3">Peptidase S9 prolyl oligopeptidase catalytic domain-containing protein</fullName>
    </recommendedName>
</protein>
<dbReference type="Gene3D" id="3.40.50.1820">
    <property type="entry name" value="alpha/beta hydrolase"/>
    <property type="match status" value="1"/>
</dbReference>
<comment type="caution">
    <text evidence="4">The sequence shown here is derived from an EMBL/GenBank/DDBJ whole genome shotgun (WGS) entry which is preliminary data.</text>
</comment>
<dbReference type="SUPFAM" id="SSF82171">
    <property type="entry name" value="DPP6 N-terminal domain-like"/>
    <property type="match status" value="1"/>
</dbReference>
<dbReference type="Gene3D" id="2.120.10.30">
    <property type="entry name" value="TolB, C-terminal domain"/>
    <property type="match status" value="1"/>
</dbReference>
<keyword evidence="1" id="KW-0378">Hydrolase</keyword>
<dbReference type="Pfam" id="PF00326">
    <property type="entry name" value="Peptidase_S9"/>
    <property type="match status" value="1"/>
</dbReference>
<dbReference type="PANTHER" id="PTHR42776">
    <property type="entry name" value="SERINE PEPTIDASE S9 FAMILY MEMBER"/>
    <property type="match status" value="1"/>
</dbReference>
<proteinExistence type="predicted"/>
<gene>
    <name evidence="4" type="ORF">LCGC14_0865970</name>
</gene>
<reference evidence="4" key="1">
    <citation type="journal article" date="2015" name="Nature">
        <title>Complex archaea that bridge the gap between prokaryotes and eukaryotes.</title>
        <authorList>
            <person name="Spang A."/>
            <person name="Saw J.H."/>
            <person name="Jorgensen S.L."/>
            <person name="Zaremba-Niedzwiedzka K."/>
            <person name="Martijn J."/>
            <person name="Lind A.E."/>
            <person name="van Eijk R."/>
            <person name="Schleper C."/>
            <person name="Guy L."/>
            <person name="Ettema T.J."/>
        </authorList>
    </citation>
    <scope>NUCLEOTIDE SEQUENCE</scope>
</reference>
<dbReference type="InterPro" id="IPR001375">
    <property type="entry name" value="Peptidase_S9_cat"/>
</dbReference>
<evidence type="ECO:0000256" key="2">
    <source>
        <dbReference type="ARBA" id="ARBA00022825"/>
    </source>
</evidence>
<dbReference type="SUPFAM" id="SSF53474">
    <property type="entry name" value="alpha/beta-Hydrolases"/>
    <property type="match status" value="1"/>
</dbReference>
<keyword evidence="2" id="KW-0720">Serine protease</keyword>
<evidence type="ECO:0000256" key="1">
    <source>
        <dbReference type="ARBA" id="ARBA00022801"/>
    </source>
</evidence>
<evidence type="ECO:0000259" key="3">
    <source>
        <dbReference type="Pfam" id="PF00326"/>
    </source>
</evidence>
<dbReference type="Pfam" id="PF07676">
    <property type="entry name" value="PD40"/>
    <property type="match status" value="3"/>
</dbReference>